<dbReference type="GO" id="GO:0005667">
    <property type="term" value="C:transcription regulator complex"/>
    <property type="evidence" value="ECO:0000318"/>
    <property type="project" value="GO_Central"/>
</dbReference>
<evidence type="ECO:0000313" key="7">
    <source>
        <dbReference type="EMBL" id="EFJ36885.1"/>
    </source>
</evidence>
<feature type="region of interest" description="Disordered" evidence="6">
    <location>
        <begin position="1205"/>
        <end position="1244"/>
    </location>
</feature>
<dbReference type="HOGENOM" id="CLU_001291_0_0_1"/>
<gene>
    <name evidence="7" type="ORF">SELMODRAFT_76173</name>
</gene>
<feature type="non-terminal residue" evidence="7">
    <location>
        <position position="1"/>
    </location>
</feature>
<dbReference type="STRING" id="88036.D8QS74"/>
<dbReference type="Proteomes" id="UP000001514">
    <property type="component" value="Unassembled WGS sequence"/>
</dbReference>
<evidence type="ECO:0000256" key="6">
    <source>
        <dbReference type="SAM" id="MobiDB-lite"/>
    </source>
</evidence>
<dbReference type="GO" id="GO:0006357">
    <property type="term" value="P:regulation of transcription by RNA polymerase II"/>
    <property type="evidence" value="ECO:0000318"/>
    <property type="project" value="GO_Central"/>
</dbReference>
<dbReference type="EMBL" id="GL377566">
    <property type="protein sequence ID" value="EFJ36885.1"/>
    <property type="molecule type" value="Genomic_DNA"/>
</dbReference>
<comment type="similarity">
    <text evidence="2">Belongs to the Mediator complex subunit 23 family.</text>
</comment>
<feature type="compositionally biased region" description="Polar residues" evidence="6">
    <location>
        <begin position="1121"/>
        <end position="1150"/>
    </location>
</feature>
<dbReference type="GO" id="GO:0010628">
    <property type="term" value="P:positive regulation of gene expression"/>
    <property type="evidence" value="ECO:0000318"/>
    <property type="project" value="GO_Central"/>
</dbReference>
<evidence type="ECO:0000256" key="3">
    <source>
        <dbReference type="ARBA" id="ARBA00023015"/>
    </source>
</evidence>
<dbReference type="Gramene" id="EFJ36885">
    <property type="protein sequence ID" value="EFJ36885"/>
    <property type="gene ID" value="SELMODRAFT_76173"/>
</dbReference>
<feature type="compositionally biased region" description="Low complexity" evidence="6">
    <location>
        <begin position="1205"/>
        <end position="1242"/>
    </location>
</feature>
<dbReference type="KEGG" id="smo:SELMODRAFT_76173"/>
<feature type="region of interest" description="Disordered" evidence="6">
    <location>
        <begin position="1121"/>
        <end position="1154"/>
    </location>
</feature>
<keyword evidence="3" id="KW-0805">Transcription regulation</keyword>
<evidence type="ECO:0000256" key="5">
    <source>
        <dbReference type="ARBA" id="ARBA00023242"/>
    </source>
</evidence>
<dbReference type="PANTHER" id="PTHR12691:SF10">
    <property type="entry name" value="MEDIATOR OF RNA POLYMERASE II TRANSCRIPTION SUBUNIT 23"/>
    <property type="match status" value="1"/>
</dbReference>
<dbReference type="GO" id="GO:0016592">
    <property type="term" value="C:mediator complex"/>
    <property type="evidence" value="ECO:0000318"/>
    <property type="project" value="GO_Central"/>
</dbReference>
<evidence type="ECO:0000256" key="4">
    <source>
        <dbReference type="ARBA" id="ARBA00023163"/>
    </source>
</evidence>
<evidence type="ECO:0000313" key="8">
    <source>
        <dbReference type="Proteomes" id="UP000001514"/>
    </source>
</evidence>
<keyword evidence="8" id="KW-1185">Reference proteome</keyword>
<protein>
    <recommendedName>
        <fullName evidence="9">Mediator complex subunit 23</fullName>
    </recommendedName>
</protein>
<evidence type="ECO:0000256" key="2">
    <source>
        <dbReference type="ARBA" id="ARBA00010222"/>
    </source>
</evidence>
<dbReference type="Pfam" id="PF11573">
    <property type="entry name" value="Med23"/>
    <property type="match status" value="1"/>
</dbReference>
<dbReference type="OMA" id="RGHQIQD"/>
<proteinExistence type="inferred from homology"/>
<dbReference type="InParanoid" id="D8QS74"/>
<dbReference type="PANTHER" id="PTHR12691">
    <property type="entry name" value="MEDIATOR OF RNA POLYMERASE II TRANSCRIPTION SUBUNIT 23"/>
    <property type="match status" value="1"/>
</dbReference>
<evidence type="ECO:0000256" key="1">
    <source>
        <dbReference type="ARBA" id="ARBA00004123"/>
    </source>
</evidence>
<comment type="subcellular location">
    <subcellularLocation>
        <location evidence="1">Nucleus</location>
    </subcellularLocation>
</comment>
<organism evidence="8">
    <name type="scientific">Selaginella moellendorffii</name>
    <name type="common">Spikemoss</name>
    <dbReference type="NCBI Taxonomy" id="88036"/>
    <lineage>
        <taxon>Eukaryota</taxon>
        <taxon>Viridiplantae</taxon>
        <taxon>Streptophyta</taxon>
        <taxon>Embryophyta</taxon>
        <taxon>Tracheophyta</taxon>
        <taxon>Lycopodiopsida</taxon>
        <taxon>Selaginellales</taxon>
        <taxon>Selaginellaceae</taxon>
        <taxon>Selaginella</taxon>
    </lineage>
</organism>
<dbReference type="InterPro" id="IPR021629">
    <property type="entry name" value="Mediator_Med23"/>
</dbReference>
<name>D8QS74_SELML</name>
<dbReference type="eggNOG" id="KOG1883">
    <property type="taxonomic scope" value="Eukaryota"/>
</dbReference>
<dbReference type="FunCoup" id="D8QS74">
    <property type="interactions" value="3160"/>
</dbReference>
<reference evidence="7 8" key="1">
    <citation type="journal article" date="2011" name="Science">
        <title>The Selaginella genome identifies genetic changes associated with the evolution of vascular plants.</title>
        <authorList>
            <person name="Banks J.A."/>
            <person name="Nishiyama T."/>
            <person name="Hasebe M."/>
            <person name="Bowman J.L."/>
            <person name="Gribskov M."/>
            <person name="dePamphilis C."/>
            <person name="Albert V.A."/>
            <person name="Aono N."/>
            <person name="Aoyama T."/>
            <person name="Ambrose B.A."/>
            <person name="Ashton N.W."/>
            <person name="Axtell M.J."/>
            <person name="Barker E."/>
            <person name="Barker M.S."/>
            <person name="Bennetzen J.L."/>
            <person name="Bonawitz N.D."/>
            <person name="Chapple C."/>
            <person name="Cheng C."/>
            <person name="Correa L.G."/>
            <person name="Dacre M."/>
            <person name="DeBarry J."/>
            <person name="Dreyer I."/>
            <person name="Elias M."/>
            <person name="Engstrom E.M."/>
            <person name="Estelle M."/>
            <person name="Feng L."/>
            <person name="Finet C."/>
            <person name="Floyd S.K."/>
            <person name="Frommer W.B."/>
            <person name="Fujita T."/>
            <person name="Gramzow L."/>
            <person name="Gutensohn M."/>
            <person name="Harholt J."/>
            <person name="Hattori M."/>
            <person name="Heyl A."/>
            <person name="Hirai T."/>
            <person name="Hiwatashi Y."/>
            <person name="Ishikawa M."/>
            <person name="Iwata M."/>
            <person name="Karol K.G."/>
            <person name="Koehler B."/>
            <person name="Kolukisaoglu U."/>
            <person name="Kubo M."/>
            <person name="Kurata T."/>
            <person name="Lalonde S."/>
            <person name="Li K."/>
            <person name="Li Y."/>
            <person name="Litt A."/>
            <person name="Lyons E."/>
            <person name="Manning G."/>
            <person name="Maruyama T."/>
            <person name="Michael T.P."/>
            <person name="Mikami K."/>
            <person name="Miyazaki S."/>
            <person name="Morinaga S."/>
            <person name="Murata T."/>
            <person name="Mueller-Roeber B."/>
            <person name="Nelson D.R."/>
            <person name="Obara M."/>
            <person name="Oguri Y."/>
            <person name="Olmstead R.G."/>
            <person name="Onodera N."/>
            <person name="Petersen B.L."/>
            <person name="Pils B."/>
            <person name="Prigge M."/>
            <person name="Rensing S.A."/>
            <person name="Riano-Pachon D.M."/>
            <person name="Roberts A.W."/>
            <person name="Sato Y."/>
            <person name="Scheller H.V."/>
            <person name="Schulz B."/>
            <person name="Schulz C."/>
            <person name="Shakirov E.V."/>
            <person name="Shibagaki N."/>
            <person name="Shinohara N."/>
            <person name="Shippen D.E."/>
            <person name="Soerensen I."/>
            <person name="Sotooka R."/>
            <person name="Sugimoto N."/>
            <person name="Sugita M."/>
            <person name="Sumikawa N."/>
            <person name="Tanurdzic M."/>
            <person name="Theissen G."/>
            <person name="Ulvskov P."/>
            <person name="Wakazuki S."/>
            <person name="Weng J.K."/>
            <person name="Willats W.W."/>
            <person name="Wipf D."/>
            <person name="Wolf P.G."/>
            <person name="Yang L."/>
            <person name="Zimmer A.D."/>
            <person name="Zhu Q."/>
            <person name="Mitros T."/>
            <person name="Hellsten U."/>
            <person name="Loque D."/>
            <person name="Otillar R."/>
            <person name="Salamov A."/>
            <person name="Schmutz J."/>
            <person name="Shapiro H."/>
            <person name="Lindquist E."/>
            <person name="Lucas S."/>
            <person name="Rokhsar D."/>
            <person name="Grigoriev I.V."/>
        </authorList>
    </citation>
    <scope>NUCLEOTIDE SEQUENCE [LARGE SCALE GENOMIC DNA]</scope>
</reference>
<keyword evidence="5" id="KW-0539">Nucleus</keyword>
<accession>D8QS74</accession>
<evidence type="ECO:0008006" key="9">
    <source>
        <dbReference type="Google" id="ProtNLM"/>
    </source>
</evidence>
<keyword evidence="4" id="KW-0804">Transcription</keyword>
<sequence length="1482" mass="167325">RTKQRKKASTKPHPPNEQFQSDYLLLQNQFMDHNQLQAITESLVAMLFIQCGSHAPQADFLLFALRTLARAGLLRSDMFLLAFFRAVAMVESNPVAVTQAQSSPLVSTSGEPSTNILVTPSSAKRASVWLRPLVCNVMGAALEAELRPVASFDMLYLTVQWINDVASGSEGSLKDVTWLDNCLEVLRMLIDERKCRVPFYALLHDQTLLQADYWPENEALLGLFLDLHRRRDRIALHMLMFDHHLQCPTFSTLRSTALTYAGAMGEALYGEEVAASVQRDSLDYEKALRCLKHGLRTNPSADIWRRVLLCAPRHRQQQQPVPPRPGPNTSWTQPGLVFNSEMTCEAVVERIMDLMQPISTGRGFYHIFSFPAFSATSTTESGRWQEWLNFADLFYYFMRRGYLDFLEFIEKLAGAFASGEQSIQRSNHVTWLLAQVFRLETVTQALSEDEDSRKVETAQKILSFHMADRSVDHSNAVSPQAKLLDYVGSSQILRLWALNRTVMEHLVGNRMPEHIQKGKTIDEWWKKVLKGERFLDYANLDDNSMGMVWVLSHTMTQPVADAVMNWMRSNGVGEVLVGNERIAVVHETSPLPIAMLSGLSLHLCMRLIQQIEEQIFAGQMVPSIAMLETYVRLLLVAPQTLFQHHLNGMMQKYQSGAAKAGISLILLELLNYRLMPLYRFHGKLKQLVFDMAKIIIPMKAKRGDHRLFRLAENLGINLVLSMKEVLLIKKEKGATTEFTETLNRIMVVSLAITIKTRGIAEFEQLLVLQTALEQILANSKHTWSEKTMRHFPQTLREVLALRSDGRLLTLQTWQQVETTVLHQCQQLLAGDPAFAMSFVNHSFPPHRPFLCAAAWVLMDCRPENFNCGNLGKALKELSPEDVTSNIYTLVDILLHHMHLQLQHGHSQQDLLLRASATLTYLVWSQEILPFDILLLALLDRDDDIHALRLVSLLLDRKEFQQLRVQNYCRQHGQQEHWLHPGPFQRVEPPQALGNHLAGKERYPVFFDDMALRALPVIHLVVYRLIENDATDTAEHVLTAYSPLLRYHPTRFTFVRDTLAYFYGHLPNKLILRLLSSLDIAKMPVSEAFIRILNTGTPPYDYYVTMLLNLVNNVIPSFTNKPRTSSPTMESFSTTRSTTPGKSPASSTNSTDNHKAFYHHQDPGSYCQLVLETCVIELLSLPTPPAQAVAMLVQIAVRVPTPPSQAYASASQSAAPRSPLLPTSPPSACTAESSTPSSTSVSTGQTISPFISPQVIQACGLLLAQLPRQFHDVFYKEVARILKDCWWLKDPKKSPKEMDAAFGYSVWDPSWAVQDGTSSVIGNAAALFHAFTANISFEWLENTHDVVNLQRPMTTVAQLRLAFRMLGPLVPRFVISRPLFAKTLALLFTMLAEVFGRNAQVHDVTEITDLVDFMHHVVMLEAQQAGGKPRPDTLGLCNKAVERLHPDVQHLFQHLTVDPQRSIYAATHPKIAQRPLSCFATTT</sequence>